<evidence type="ECO:0000259" key="2">
    <source>
        <dbReference type="Pfam" id="PF06259"/>
    </source>
</evidence>
<accession>A0ABW6FYE0</accession>
<comment type="caution">
    <text evidence="3">The sequence shown here is derived from an EMBL/GenBank/DDBJ whole genome shotgun (WGS) entry which is preliminary data.</text>
</comment>
<name>A0ABW6FYE0_9PSEU</name>
<reference evidence="3 4" key="1">
    <citation type="submission" date="2024-09" db="EMBL/GenBank/DDBJ databases">
        <title>The Natural Products Discovery Center: Release of the First 8490 Sequenced Strains for Exploring Actinobacteria Biosynthetic Diversity.</title>
        <authorList>
            <person name="Kalkreuter E."/>
            <person name="Kautsar S.A."/>
            <person name="Yang D."/>
            <person name="Bader C.D."/>
            <person name="Teijaro C.N."/>
            <person name="Fluegel L."/>
            <person name="Davis C.M."/>
            <person name="Simpson J.R."/>
            <person name="Lauterbach L."/>
            <person name="Steele A.D."/>
            <person name="Gui C."/>
            <person name="Meng S."/>
            <person name="Li G."/>
            <person name="Viehrig K."/>
            <person name="Ye F."/>
            <person name="Su P."/>
            <person name="Kiefer A.F."/>
            <person name="Nichols A."/>
            <person name="Cepeda A.J."/>
            <person name="Yan W."/>
            <person name="Fan B."/>
            <person name="Jiang Y."/>
            <person name="Adhikari A."/>
            <person name="Zheng C.-J."/>
            <person name="Schuster L."/>
            <person name="Cowan T.M."/>
            <person name="Smanski M.J."/>
            <person name="Chevrette M.G."/>
            <person name="De Carvalho L.P.S."/>
            <person name="Shen B."/>
        </authorList>
    </citation>
    <scope>NUCLEOTIDE SEQUENCE [LARGE SCALE GENOMIC DNA]</scope>
    <source>
        <strain evidence="3 4">NPDC060353</strain>
    </source>
</reference>
<dbReference type="RefSeq" id="WP_258936381.1">
    <property type="nucleotide sequence ID" value="NZ_JANBBF010000009.1"/>
</dbReference>
<feature type="domain" description="DUF1023" evidence="2">
    <location>
        <begin position="325"/>
        <end position="501"/>
    </location>
</feature>
<evidence type="ECO:0000313" key="4">
    <source>
        <dbReference type="Proteomes" id="UP001598673"/>
    </source>
</evidence>
<protein>
    <submittedName>
        <fullName evidence="3">Alpha/beta hydrolase family protein</fullName>
    </submittedName>
</protein>
<dbReference type="Proteomes" id="UP001598673">
    <property type="component" value="Unassembled WGS sequence"/>
</dbReference>
<evidence type="ECO:0000256" key="1">
    <source>
        <dbReference type="SAM" id="MobiDB-lite"/>
    </source>
</evidence>
<sequence length="578" mass="62179">MVSWSDVKQWNGSALAEAIGPLNREYNELINAGEDLGKIQSPDGWSGQAAQAAGSRCGELVEALGEWTGEIAAARTAFTATSDAIGGVKNGVTEAEEVAKANNFSIADDGSIADHGVPADTPQDQREAVAEERARVKTELEERVKNVLRSADDVDNDFCKVLDKILGDTVDADSDATSLAAAGKAGTKVGSLTIPTPPPLSDATVAQNAAWWATLSEAQRKRFIQDFPGQVGNRDGIPASDRSAANVLRIDDERTRLQNRIKQLQAERREHGGPGGVGEEMTINRKIARAEEKLDSLAAVERTVTDRHGEPKAGKQLMLLDTSGERVKAAVANGDVDKADHVAVFTPGMNSRVDTNLDDYVQDTDALKRHAEDELTRENRRGESVATVTWLGYEPPQTNPDGIFEAVVTGDSAEEGAPKLAEFYNGIDASRADNPHMTALGHSWGSLTQGYALRDHETGVDEAGFFGSPGIGTDSGKELNVPENHVYAWEAREDAVANIPGVVERYGKDVVEQDGIHHMSTEEYEPAPGQRTEASTGHSEYMKSERSQGQSSEVYQTSEYAMARIMIGSPDFTPVPEP</sequence>
<keyword evidence="4" id="KW-1185">Reference proteome</keyword>
<organism evidence="3 4">
    <name type="scientific">Prauserella salsuginis</name>
    <dbReference type="NCBI Taxonomy" id="387889"/>
    <lineage>
        <taxon>Bacteria</taxon>
        <taxon>Bacillati</taxon>
        <taxon>Actinomycetota</taxon>
        <taxon>Actinomycetes</taxon>
        <taxon>Pseudonocardiales</taxon>
        <taxon>Pseudonocardiaceae</taxon>
        <taxon>Prauserella</taxon>
        <taxon>Prauserella salsuginis group</taxon>
    </lineage>
</organism>
<feature type="compositionally biased region" description="Polar residues" evidence="1">
    <location>
        <begin position="547"/>
        <end position="556"/>
    </location>
</feature>
<feature type="region of interest" description="Disordered" evidence="1">
    <location>
        <begin position="517"/>
        <end position="556"/>
    </location>
</feature>
<dbReference type="InterPro" id="IPR010427">
    <property type="entry name" value="DUF1023"/>
</dbReference>
<dbReference type="Pfam" id="PF06259">
    <property type="entry name" value="Abhydrolase_8"/>
    <property type="match status" value="1"/>
</dbReference>
<keyword evidence="3" id="KW-0378">Hydrolase</keyword>
<proteinExistence type="predicted"/>
<dbReference type="EMBL" id="JBHXCV010000001">
    <property type="protein sequence ID" value="MFD6792042.1"/>
    <property type="molecule type" value="Genomic_DNA"/>
</dbReference>
<dbReference type="GO" id="GO:0016787">
    <property type="term" value="F:hydrolase activity"/>
    <property type="evidence" value="ECO:0007669"/>
    <property type="project" value="UniProtKB-KW"/>
</dbReference>
<evidence type="ECO:0000313" key="3">
    <source>
        <dbReference type="EMBL" id="MFD6792042.1"/>
    </source>
</evidence>
<dbReference type="SUPFAM" id="SSF53474">
    <property type="entry name" value="alpha/beta-Hydrolases"/>
    <property type="match status" value="1"/>
</dbReference>
<gene>
    <name evidence="3" type="ORF">ACFWGY_01740</name>
</gene>
<dbReference type="InterPro" id="IPR029058">
    <property type="entry name" value="AB_hydrolase_fold"/>
</dbReference>